<accession>A0AAE0PZZ1</accession>
<organism evidence="3 4">
    <name type="scientific">Hemibagrus guttatus</name>
    <dbReference type="NCBI Taxonomy" id="175788"/>
    <lineage>
        <taxon>Eukaryota</taxon>
        <taxon>Metazoa</taxon>
        <taxon>Chordata</taxon>
        <taxon>Craniata</taxon>
        <taxon>Vertebrata</taxon>
        <taxon>Euteleostomi</taxon>
        <taxon>Actinopterygii</taxon>
        <taxon>Neopterygii</taxon>
        <taxon>Teleostei</taxon>
        <taxon>Ostariophysi</taxon>
        <taxon>Siluriformes</taxon>
        <taxon>Bagridae</taxon>
        <taxon>Hemibagrus</taxon>
    </lineage>
</organism>
<protein>
    <recommendedName>
        <fullName evidence="2">Reverse transcriptase domain-containing protein</fullName>
    </recommendedName>
</protein>
<proteinExistence type="predicted"/>
<dbReference type="Proteomes" id="UP001274896">
    <property type="component" value="Unassembled WGS sequence"/>
</dbReference>
<gene>
    <name evidence="3" type="ORF">QTP70_005285</name>
</gene>
<dbReference type="PROSITE" id="PS50878">
    <property type="entry name" value="RT_POL"/>
    <property type="match status" value="1"/>
</dbReference>
<dbReference type="PANTHER" id="PTHR19446">
    <property type="entry name" value="REVERSE TRANSCRIPTASES"/>
    <property type="match status" value="1"/>
</dbReference>
<dbReference type="Pfam" id="PF00078">
    <property type="entry name" value="RVT_1"/>
    <property type="match status" value="1"/>
</dbReference>
<evidence type="ECO:0000313" key="3">
    <source>
        <dbReference type="EMBL" id="KAK3511374.1"/>
    </source>
</evidence>
<evidence type="ECO:0000256" key="1">
    <source>
        <dbReference type="SAM" id="MobiDB-lite"/>
    </source>
</evidence>
<dbReference type="AlphaFoldDB" id="A0AAE0PZZ1"/>
<feature type="region of interest" description="Disordered" evidence="1">
    <location>
        <begin position="204"/>
        <end position="237"/>
    </location>
</feature>
<comment type="caution">
    <text evidence="3">The sequence shown here is derived from an EMBL/GenBank/DDBJ whole genome shotgun (WGS) entry which is preliminary data.</text>
</comment>
<dbReference type="InterPro" id="IPR000477">
    <property type="entry name" value="RT_dom"/>
</dbReference>
<keyword evidence="4" id="KW-1185">Reference proteome</keyword>
<evidence type="ECO:0000259" key="2">
    <source>
        <dbReference type="PROSITE" id="PS50878"/>
    </source>
</evidence>
<feature type="domain" description="Reverse transcriptase" evidence="2">
    <location>
        <begin position="1"/>
        <end position="182"/>
    </location>
</feature>
<name>A0AAE0PZZ1_9TELE</name>
<sequence>MCGMNLALVRDALAWAEQRRVPLALLSLNQEKAFDCVSHEFLFALLEWMGFGPDFSAMVQLRYTGVVSRVIINGYLFKLIVQRGGFRQGCPISPLLYVLFLEPLVEQLRSGHDFQGLHIPGMGRVRAKVSAYADNTMLFLGREEDFSVVERVIKAFSDATGARVNCCKSFVLYAGAWAGRTDVPEGFSLCRDLGGCFMEGQQRPKELGHRPQQVASEGQELGQERSLPDWESACGEC</sequence>
<reference evidence="3" key="1">
    <citation type="submission" date="2023-06" db="EMBL/GenBank/DDBJ databases">
        <title>Male Hemibagrus guttatus genome.</title>
        <authorList>
            <person name="Bian C."/>
        </authorList>
    </citation>
    <scope>NUCLEOTIDE SEQUENCE</scope>
    <source>
        <strain evidence="3">Male_cb2023</strain>
        <tissue evidence="3">Muscle</tissue>
    </source>
</reference>
<dbReference type="EMBL" id="JAUCMX010000024">
    <property type="protein sequence ID" value="KAK3511374.1"/>
    <property type="molecule type" value="Genomic_DNA"/>
</dbReference>
<evidence type="ECO:0000313" key="4">
    <source>
        <dbReference type="Proteomes" id="UP001274896"/>
    </source>
</evidence>